<feature type="domain" description="Exonuclease" evidence="8">
    <location>
        <begin position="254"/>
        <end position="417"/>
    </location>
</feature>
<protein>
    <recommendedName>
        <fullName evidence="8">Exonuclease domain-containing protein</fullName>
    </recommendedName>
</protein>
<keyword evidence="3" id="KW-0540">Nuclease</keyword>
<dbReference type="AlphaFoldDB" id="A0A9P6HIT2"/>
<dbReference type="Proteomes" id="UP000736335">
    <property type="component" value="Unassembled WGS sequence"/>
</dbReference>
<keyword evidence="10" id="KW-1185">Reference proteome</keyword>
<proteinExistence type="inferred from homology"/>
<evidence type="ECO:0000256" key="4">
    <source>
        <dbReference type="ARBA" id="ARBA00022801"/>
    </source>
</evidence>
<comment type="caution">
    <text evidence="9">The sequence shown here is derived from an EMBL/GenBank/DDBJ whole genome shotgun (WGS) entry which is preliminary data.</text>
</comment>
<dbReference type="GO" id="GO:0003676">
    <property type="term" value="F:nucleic acid binding"/>
    <property type="evidence" value="ECO:0007669"/>
    <property type="project" value="InterPro"/>
</dbReference>
<evidence type="ECO:0000256" key="1">
    <source>
        <dbReference type="ARBA" id="ARBA00004123"/>
    </source>
</evidence>
<dbReference type="Pfam" id="PF00929">
    <property type="entry name" value="RNase_T"/>
    <property type="match status" value="1"/>
</dbReference>
<evidence type="ECO:0000256" key="5">
    <source>
        <dbReference type="ARBA" id="ARBA00022839"/>
    </source>
</evidence>
<dbReference type="EMBL" id="WIUZ02000004">
    <property type="protein sequence ID" value="KAF9788048.1"/>
    <property type="molecule type" value="Genomic_DNA"/>
</dbReference>
<name>A0A9P6HIT2_9AGAM</name>
<comment type="similarity">
    <text evidence="2">Belongs to the REXO1/REXO3 family.</text>
</comment>
<dbReference type="GO" id="GO:0010629">
    <property type="term" value="P:negative regulation of gene expression"/>
    <property type="evidence" value="ECO:0007669"/>
    <property type="project" value="UniProtKB-ARBA"/>
</dbReference>
<dbReference type="InterPro" id="IPR012337">
    <property type="entry name" value="RNaseH-like_sf"/>
</dbReference>
<evidence type="ECO:0000256" key="3">
    <source>
        <dbReference type="ARBA" id="ARBA00022722"/>
    </source>
</evidence>
<evidence type="ECO:0000256" key="7">
    <source>
        <dbReference type="SAM" id="MobiDB-lite"/>
    </source>
</evidence>
<dbReference type="InterPro" id="IPR013520">
    <property type="entry name" value="Ribonucl_H"/>
</dbReference>
<accession>A0A9P6HIT2</accession>
<keyword evidence="4" id="KW-0378">Hydrolase</keyword>
<dbReference type="PANTHER" id="PTHR12801:SF115">
    <property type="entry name" value="FI18136P1-RELATED"/>
    <property type="match status" value="1"/>
</dbReference>
<keyword evidence="6" id="KW-0539">Nucleus</keyword>
<dbReference type="PANTHER" id="PTHR12801">
    <property type="entry name" value="RNA EXONUCLEASE REXO1 / RECO3 FAMILY MEMBER-RELATED"/>
    <property type="match status" value="1"/>
</dbReference>
<evidence type="ECO:0000259" key="8">
    <source>
        <dbReference type="SMART" id="SM00479"/>
    </source>
</evidence>
<comment type="subcellular location">
    <subcellularLocation>
        <location evidence="1">Nucleus</location>
    </subcellularLocation>
</comment>
<dbReference type="SMART" id="SM00479">
    <property type="entry name" value="EXOIII"/>
    <property type="match status" value="1"/>
</dbReference>
<dbReference type="FunFam" id="3.30.420.10:FF:000031">
    <property type="entry name" value="RNA exonuclease 1"/>
    <property type="match status" value="1"/>
</dbReference>
<organism evidence="9 10">
    <name type="scientific">Thelephora terrestris</name>
    <dbReference type="NCBI Taxonomy" id="56493"/>
    <lineage>
        <taxon>Eukaryota</taxon>
        <taxon>Fungi</taxon>
        <taxon>Dikarya</taxon>
        <taxon>Basidiomycota</taxon>
        <taxon>Agaricomycotina</taxon>
        <taxon>Agaricomycetes</taxon>
        <taxon>Thelephorales</taxon>
        <taxon>Thelephoraceae</taxon>
        <taxon>Thelephora</taxon>
    </lineage>
</organism>
<dbReference type="GO" id="GO:0005634">
    <property type="term" value="C:nucleus"/>
    <property type="evidence" value="ECO:0007669"/>
    <property type="project" value="UniProtKB-SubCell"/>
</dbReference>
<dbReference type="SUPFAM" id="SSF53098">
    <property type="entry name" value="Ribonuclease H-like"/>
    <property type="match status" value="1"/>
</dbReference>
<dbReference type="InterPro" id="IPR047021">
    <property type="entry name" value="REXO1/3/4-like"/>
</dbReference>
<dbReference type="InterPro" id="IPR034922">
    <property type="entry name" value="REX1-like_exo"/>
</dbReference>
<sequence>MKRSKPSTKSPAPSSPAHKKAKMSPNPFEVLADDTEDGWTKVEKRKAKKAKKVEAKIDAQPARFMYNTSEIIKRTHAVGISDVRDLILHLVADAPPPSWVRIENPRSIQKVVVLLTVGLTGKSISLPPMSTSPMDNPNVPIQIPFPSPPGTLVPFIASKFSHACPTRAPGEATKMFSALSTFFQVPVTGEEKKRRQLERVNSEHSQEKSALRYLLTLEQMIENEYPVPSYMADIFQAPEDWIEIPLIEDGGFPDIYGIDCEMCLTEDGKSLARVCLIHYVSGKVVYDQLIKPEKPITDYLTRWSGITEESIAKATTTFAQVREKMTEFLSTKPTPVLAGHSLESDLRSLKMSHPRCIDTAVIYHHPRGRPLKPGLAWLTKKWCRREIQNRGEGGHDPEEDARACLELLKKKVENGPGYGEFKTDQESICERIARSTRSGGVKTAVVDHGTPANWHGAKATASVACKTDEDVVNGVLEMIPNNHFIFGRFLELSDACGWITGKTANEVVVTEFADADAEITNDPVKEAATAAELNSRLSRIYDALPPRTAFIVFSGHSDPRRMTKLNSRKAAFEIALRMGMPPASGPATWTAQDGRDLESEVELAKKGLLFLCIKDA</sequence>
<feature type="compositionally biased region" description="Low complexity" evidence="7">
    <location>
        <begin position="7"/>
        <end position="16"/>
    </location>
</feature>
<dbReference type="CDD" id="cd06145">
    <property type="entry name" value="REX1_like"/>
    <property type="match status" value="1"/>
</dbReference>
<dbReference type="GO" id="GO:0004527">
    <property type="term" value="F:exonuclease activity"/>
    <property type="evidence" value="ECO:0007669"/>
    <property type="project" value="UniProtKB-KW"/>
</dbReference>
<evidence type="ECO:0000256" key="6">
    <source>
        <dbReference type="ARBA" id="ARBA00023242"/>
    </source>
</evidence>
<dbReference type="InterPro" id="IPR036397">
    <property type="entry name" value="RNaseH_sf"/>
</dbReference>
<keyword evidence="5" id="KW-0269">Exonuclease</keyword>
<evidence type="ECO:0000256" key="2">
    <source>
        <dbReference type="ARBA" id="ARBA00006357"/>
    </source>
</evidence>
<evidence type="ECO:0000313" key="10">
    <source>
        <dbReference type="Proteomes" id="UP000736335"/>
    </source>
</evidence>
<evidence type="ECO:0000313" key="9">
    <source>
        <dbReference type="EMBL" id="KAF9788048.1"/>
    </source>
</evidence>
<reference evidence="9" key="2">
    <citation type="submission" date="2020-11" db="EMBL/GenBank/DDBJ databases">
        <authorList>
            <consortium name="DOE Joint Genome Institute"/>
            <person name="Kuo A."/>
            <person name="Miyauchi S."/>
            <person name="Kiss E."/>
            <person name="Drula E."/>
            <person name="Kohler A."/>
            <person name="Sanchez-Garcia M."/>
            <person name="Andreopoulos B."/>
            <person name="Barry K.W."/>
            <person name="Bonito G."/>
            <person name="Buee M."/>
            <person name="Carver A."/>
            <person name="Chen C."/>
            <person name="Cichocki N."/>
            <person name="Clum A."/>
            <person name="Culley D."/>
            <person name="Crous P.W."/>
            <person name="Fauchery L."/>
            <person name="Girlanda M."/>
            <person name="Hayes R."/>
            <person name="Keri Z."/>
            <person name="Labutti K."/>
            <person name="Lipzen A."/>
            <person name="Lombard V."/>
            <person name="Magnuson J."/>
            <person name="Maillard F."/>
            <person name="Morin E."/>
            <person name="Murat C."/>
            <person name="Nolan M."/>
            <person name="Ohm R."/>
            <person name="Pangilinan J."/>
            <person name="Pereira M."/>
            <person name="Perotto S."/>
            <person name="Peter M."/>
            <person name="Riley R."/>
            <person name="Sitrit Y."/>
            <person name="Stielow B."/>
            <person name="Szollosi G."/>
            <person name="Zifcakova L."/>
            <person name="Stursova M."/>
            <person name="Spatafora J.W."/>
            <person name="Tedersoo L."/>
            <person name="Vaario L.-M."/>
            <person name="Yamada A."/>
            <person name="Yan M."/>
            <person name="Wang P."/>
            <person name="Xu J."/>
            <person name="Bruns T."/>
            <person name="Baldrian P."/>
            <person name="Vilgalys R."/>
            <person name="Henrissat B."/>
            <person name="Grigoriev I.V."/>
            <person name="Hibbett D."/>
            <person name="Nagy L.G."/>
            <person name="Martin F.M."/>
        </authorList>
    </citation>
    <scope>NUCLEOTIDE SEQUENCE</scope>
    <source>
        <strain evidence="9">UH-Tt-Lm1</strain>
    </source>
</reference>
<dbReference type="Gene3D" id="3.30.420.10">
    <property type="entry name" value="Ribonuclease H-like superfamily/Ribonuclease H"/>
    <property type="match status" value="1"/>
</dbReference>
<dbReference type="OrthoDB" id="206335at2759"/>
<feature type="region of interest" description="Disordered" evidence="7">
    <location>
        <begin position="1"/>
        <end position="35"/>
    </location>
</feature>
<reference evidence="9" key="1">
    <citation type="journal article" date="2020" name="Nat. Commun.">
        <title>Large-scale genome sequencing of mycorrhizal fungi provides insights into the early evolution of symbiotic traits.</title>
        <authorList>
            <person name="Miyauchi S."/>
            <person name="Kiss E."/>
            <person name="Kuo A."/>
            <person name="Drula E."/>
            <person name="Kohler A."/>
            <person name="Sanchez-Garcia M."/>
            <person name="Morin E."/>
            <person name="Andreopoulos B."/>
            <person name="Barry K.W."/>
            <person name="Bonito G."/>
            <person name="Buee M."/>
            <person name="Carver A."/>
            <person name="Chen C."/>
            <person name="Cichocki N."/>
            <person name="Clum A."/>
            <person name="Culley D."/>
            <person name="Crous P.W."/>
            <person name="Fauchery L."/>
            <person name="Girlanda M."/>
            <person name="Hayes R.D."/>
            <person name="Keri Z."/>
            <person name="LaButti K."/>
            <person name="Lipzen A."/>
            <person name="Lombard V."/>
            <person name="Magnuson J."/>
            <person name="Maillard F."/>
            <person name="Murat C."/>
            <person name="Nolan M."/>
            <person name="Ohm R.A."/>
            <person name="Pangilinan J."/>
            <person name="Pereira M.F."/>
            <person name="Perotto S."/>
            <person name="Peter M."/>
            <person name="Pfister S."/>
            <person name="Riley R."/>
            <person name="Sitrit Y."/>
            <person name="Stielow J.B."/>
            <person name="Szollosi G."/>
            <person name="Zifcakova L."/>
            <person name="Stursova M."/>
            <person name="Spatafora J.W."/>
            <person name="Tedersoo L."/>
            <person name="Vaario L.M."/>
            <person name="Yamada A."/>
            <person name="Yan M."/>
            <person name="Wang P."/>
            <person name="Xu J."/>
            <person name="Bruns T."/>
            <person name="Baldrian P."/>
            <person name="Vilgalys R."/>
            <person name="Dunand C."/>
            <person name="Henrissat B."/>
            <person name="Grigoriev I.V."/>
            <person name="Hibbett D."/>
            <person name="Nagy L.G."/>
            <person name="Martin F.M."/>
        </authorList>
    </citation>
    <scope>NUCLEOTIDE SEQUENCE</scope>
    <source>
        <strain evidence="9">UH-Tt-Lm1</strain>
    </source>
</reference>
<gene>
    <name evidence="9" type="ORF">BJ322DRAFT_1046758</name>
</gene>